<sequence length="171" mass="18742">MDSRYSQNFQLHPEASRPSYPQVNSPNTMHSTFQSTTSLSSLGSISTSPSQTNMHSRQSPVMSSAPLPSPTAERQPCCGDNYFAPMQGPTMQASAQSFNNQQFQSFNNQQFQSLPQQPQQQAFPGYQGQRGGHGGGVPETAPYLQGFNLLAEAAKRAEMAVLMRDLGEFEM</sequence>
<feature type="compositionally biased region" description="Low complexity" evidence="1">
    <location>
        <begin position="31"/>
        <end position="52"/>
    </location>
</feature>
<accession>A0ABR3P4A3</accession>
<dbReference type="EMBL" id="JBFMKM010000016">
    <property type="protein sequence ID" value="KAL1297498.1"/>
    <property type="molecule type" value="Genomic_DNA"/>
</dbReference>
<protein>
    <submittedName>
        <fullName evidence="2">Uncharacterized protein</fullName>
    </submittedName>
</protein>
<dbReference type="RefSeq" id="XP_069197180.1">
    <property type="nucleotide sequence ID" value="XM_069344744.1"/>
</dbReference>
<comment type="caution">
    <text evidence="2">The sequence shown here is derived from an EMBL/GenBank/DDBJ whole genome shotgun (WGS) entry which is preliminary data.</text>
</comment>
<gene>
    <name evidence="2" type="ORF">AAFC00_005017</name>
</gene>
<keyword evidence="3" id="KW-1185">Reference proteome</keyword>
<feature type="compositionally biased region" description="Gly residues" evidence="1">
    <location>
        <begin position="128"/>
        <end position="137"/>
    </location>
</feature>
<dbReference type="Proteomes" id="UP001562354">
    <property type="component" value="Unassembled WGS sequence"/>
</dbReference>
<feature type="compositionally biased region" description="Polar residues" evidence="1">
    <location>
        <begin position="1"/>
        <end position="10"/>
    </location>
</feature>
<feature type="compositionally biased region" description="Low complexity" evidence="1">
    <location>
        <begin position="92"/>
        <end position="127"/>
    </location>
</feature>
<feature type="compositionally biased region" description="Polar residues" evidence="1">
    <location>
        <begin position="19"/>
        <end position="30"/>
    </location>
</feature>
<feature type="compositionally biased region" description="Polar residues" evidence="1">
    <location>
        <begin position="53"/>
        <end position="62"/>
    </location>
</feature>
<organism evidence="2 3">
    <name type="scientific">Neodothiora populina</name>
    <dbReference type="NCBI Taxonomy" id="2781224"/>
    <lineage>
        <taxon>Eukaryota</taxon>
        <taxon>Fungi</taxon>
        <taxon>Dikarya</taxon>
        <taxon>Ascomycota</taxon>
        <taxon>Pezizomycotina</taxon>
        <taxon>Dothideomycetes</taxon>
        <taxon>Dothideomycetidae</taxon>
        <taxon>Dothideales</taxon>
        <taxon>Dothioraceae</taxon>
        <taxon>Neodothiora</taxon>
    </lineage>
</organism>
<evidence type="ECO:0000313" key="2">
    <source>
        <dbReference type="EMBL" id="KAL1297498.1"/>
    </source>
</evidence>
<proteinExistence type="predicted"/>
<reference evidence="2 3" key="1">
    <citation type="submission" date="2024-07" db="EMBL/GenBank/DDBJ databases">
        <title>Draft sequence of the Neodothiora populina.</title>
        <authorList>
            <person name="Drown D.D."/>
            <person name="Schuette U.S."/>
            <person name="Buechlein A.B."/>
            <person name="Rusch D.R."/>
            <person name="Winton L.W."/>
            <person name="Adams G.A."/>
        </authorList>
    </citation>
    <scope>NUCLEOTIDE SEQUENCE [LARGE SCALE GENOMIC DNA]</scope>
    <source>
        <strain evidence="2 3">CPC 39397</strain>
    </source>
</reference>
<feature type="region of interest" description="Disordered" evidence="1">
    <location>
        <begin position="1"/>
        <end position="139"/>
    </location>
</feature>
<evidence type="ECO:0000256" key="1">
    <source>
        <dbReference type="SAM" id="MobiDB-lite"/>
    </source>
</evidence>
<name>A0ABR3P4A3_9PEZI</name>
<evidence type="ECO:0000313" key="3">
    <source>
        <dbReference type="Proteomes" id="UP001562354"/>
    </source>
</evidence>
<dbReference type="GeneID" id="95978717"/>